<proteinExistence type="inferred from homology"/>
<protein>
    <recommendedName>
        <fullName evidence="6">Cilia- and flagella-associated protein 91</fullName>
    </recommendedName>
</protein>
<dbReference type="AlphaFoldDB" id="A0AAV8YWN2"/>
<dbReference type="PANTHER" id="PTHR22455:SF10">
    <property type="entry name" value="CILIA- AND FLAGELLA-ASSOCIATED PROTEIN 91"/>
    <property type="match status" value="1"/>
</dbReference>
<evidence type="ECO:0000256" key="3">
    <source>
        <dbReference type="ARBA" id="ARBA00023212"/>
    </source>
</evidence>
<evidence type="ECO:0000256" key="1">
    <source>
        <dbReference type="ARBA" id="ARBA00004430"/>
    </source>
</evidence>
<keyword evidence="2" id="KW-0963">Cytoplasm</keyword>
<keyword evidence="9" id="KW-1185">Reference proteome</keyword>
<organism evidence="8 9">
    <name type="scientific">Rhamnusium bicolor</name>
    <dbReference type="NCBI Taxonomy" id="1586634"/>
    <lineage>
        <taxon>Eukaryota</taxon>
        <taxon>Metazoa</taxon>
        <taxon>Ecdysozoa</taxon>
        <taxon>Arthropoda</taxon>
        <taxon>Hexapoda</taxon>
        <taxon>Insecta</taxon>
        <taxon>Pterygota</taxon>
        <taxon>Neoptera</taxon>
        <taxon>Endopterygota</taxon>
        <taxon>Coleoptera</taxon>
        <taxon>Polyphaga</taxon>
        <taxon>Cucujiformia</taxon>
        <taxon>Chrysomeloidea</taxon>
        <taxon>Cerambycidae</taxon>
        <taxon>Lepturinae</taxon>
        <taxon>Rhagiini</taxon>
        <taxon>Rhamnusium</taxon>
    </lineage>
</organism>
<evidence type="ECO:0000256" key="6">
    <source>
        <dbReference type="ARBA" id="ARBA00029555"/>
    </source>
</evidence>
<dbReference type="InterPro" id="IPR026720">
    <property type="entry name" value="CFAP91"/>
</dbReference>
<evidence type="ECO:0000313" key="9">
    <source>
        <dbReference type="Proteomes" id="UP001162156"/>
    </source>
</evidence>
<name>A0AAV8YWN2_9CUCU</name>
<evidence type="ECO:0000256" key="5">
    <source>
        <dbReference type="ARBA" id="ARBA00029468"/>
    </source>
</evidence>
<evidence type="ECO:0000256" key="2">
    <source>
        <dbReference type="ARBA" id="ARBA00022490"/>
    </source>
</evidence>
<dbReference type="EMBL" id="JANEYF010001849">
    <property type="protein sequence ID" value="KAJ8955946.1"/>
    <property type="molecule type" value="Genomic_DNA"/>
</dbReference>
<evidence type="ECO:0000256" key="4">
    <source>
        <dbReference type="ARBA" id="ARBA00023273"/>
    </source>
</evidence>
<comment type="caution">
    <text evidence="8">The sequence shown here is derived from an EMBL/GenBank/DDBJ whole genome shotgun (WGS) entry which is preliminary data.</text>
</comment>
<gene>
    <name evidence="8" type="ORF">NQ314_006795</name>
</gene>
<evidence type="ECO:0000259" key="7">
    <source>
        <dbReference type="Pfam" id="PF14738"/>
    </source>
</evidence>
<comment type="similarity">
    <text evidence="5">Belongs to the CFAP91 family.</text>
</comment>
<keyword evidence="4" id="KW-0966">Cell projection</keyword>
<evidence type="ECO:0000313" key="8">
    <source>
        <dbReference type="EMBL" id="KAJ8955946.1"/>
    </source>
</evidence>
<comment type="subcellular location">
    <subcellularLocation>
        <location evidence="1">Cytoplasm</location>
        <location evidence="1">Cytoskeleton</location>
        <location evidence="1">Cilium axoneme</location>
    </subcellularLocation>
</comment>
<dbReference type="InterPro" id="IPR032840">
    <property type="entry name" value="CFAP91_dom"/>
</dbReference>
<accession>A0AAV8YWN2</accession>
<dbReference type="Proteomes" id="UP001162156">
    <property type="component" value="Unassembled WGS sequence"/>
</dbReference>
<sequence length="655" mass="77040">MFSDLPNHPRVQLVRRRGSPIPQYTKQSQEYDPALARKVDVRGADRSRYFCPIITLPPKDTLPFMAFPTFTIEKIEKKNKITKRTRNVNVETKYRESSAQTIPWEPPYKIVGEGDPEILKLDFLKWGSGLPAGMHEVQLIERARMKAAWEKVMKPNVNDENSLNQFRDYLEAMERDEWAFREQAEKEEQLAKIRKKLHEVELRKLDAHRRGVINRYHAVNIIDEHVDKKAEIYGPLMRHGEHPKRWHQIIDERMKKYRAQFIGVEQFSTLPRWLDQATKLKKNYLPSKSLGTRLCIKETRWSAPVLTQLHEELKNLRKEMKKQPCSLRTRVEDVQLESYTPEVEGMSQMEEDMYEAIVLLQSIIRGRATQMMVESLQGTLGKLQGTIVGTLLDFLNKELRRLLEERKAHAMCLLNERERYIREAAEAGRRQKELRRRREHDEMFKQIVKVTQDTVDMYLQDIITEGMDFASKEEANDYVIKLAEKIEKETDETYEESAKITIDEQDEIIADLVHHFVLPEVQKILIREKINSQQKQNLKMVHETIYSKFEKLPKIERTESSVTTTTDEMVMNILEEMAKRMFSTEEGDLVERQLVGYQDPLELYLSKLAEEPEMCDNFVTSDNIYNIGDDKDEFYFRNEDLDTITEVDSESTSGK</sequence>
<dbReference type="GO" id="GO:0005930">
    <property type="term" value="C:axoneme"/>
    <property type="evidence" value="ECO:0007669"/>
    <property type="project" value="UniProtKB-SubCell"/>
</dbReference>
<keyword evidence="3" id="KW-0206">Cytoskeleton</keyword>
<reference evidence="8" key="1">
    <citation type="journal article" date="2023" name="Insect Mol. Biol.">
        <title>Genome sequencing provides insights into the evolution of gene families encoding plant cell wall-degrading enzymes in longhorned beetles.</title>
        <authorList>
            <person name="Shin N.R."/>
            <person name="Okamura Y."/>
            <person name="Kirsch R."/>
            <person name="Pauchet Y."/>
        </authorList>
    </citation>
    <scope>NUCLEOTIDE SEQUENCE</scope>
    <source>
        <strain evidence="8">RBIC_L_NR</strain>
    </source>
</reference>
<feature type="domain" description="CFAP91" evidence="7">
    <location>
        <begin position="91"/>
        <end position="195"/>
    </location>
</feature>
<dbReference type="Pfam" id="PF14738">
    <property type="entry name" value="CFAP91"/>
    <property type="match status" value="1"/>
</dbReference>
<dbReference type="PANTHER" id="PTHR22455">
    <property type="entry name" value="CILIA- AND FLAGELLA-ASSOCIATED PROTEIN 91"/>
    <property type="match status" value="1"/>
</dbReference>